<keyword evidence="2" id="KW-0812">Transmembrane</keyword>
<name>A0A239DKD9_9BURK</name>
<dbReference type="Proteomes" id="UP000198284">
    <property type="component" value="Unassembled WGS sequence"/>
</dbReference>
<evidence type="ECO:0000313" key="4">
    <source>
        <dbReference type="Proteomes" id="UP000198284"/>
    </source>
</evidence>
<gene>
    <name evidence="3" type="ORF">SAMN06265795_102214</name>
</gene>
<protein>
    <submittedName>
        <fullName evidence="3">Uncharacterized protein</fullName>
    </submittedName>
</protein>
<keyword evidence="4" id="KW-1185">Reference proteome</keyword>
<reference evidence="3 4" key="1">
    <citation type="submission" date="2017-06" db="EMBL/GenBank/DDBJ databases">
        <authorList>
            <person name="Kim H.J."/>
            <person name="Triplett B.A."/>
        </authorList>
    </citation>
    <scope>NUCLEOTIDE SEQUENCE [LARGE SCALE GENOMIC DNA]</scope>
    <source>
        <strain evidence="3 4">U15</strain>
    </source>
</reference>
<dbReference type="EMBL" id="FZOT01000002">
    <property type="protein sequence ID" value="SNS32352.1"/>
    <property type="molecule type" value="Genomic_DNA"/>
</dbReference>
<keyword evidence="2" id="KW-1133">Transmembrane helix</keyword>
<dbReference type="AlphaFoldDB" id="A0A239DKD9"/>
<proteinExistence type="predicted"/>
<sequence>MVTKAFALLATFSAWLAFLWLGPSMDFTRHAPTSIIALHLLPPLFACAAWMGCSVFVRRRRMERERTAALEAETRERARQRAEQVEADKRRAERERSIDCRAVSISGLGTAKAIDAFPASRDNCRVEWELTSAGPHADGADRIGRLSLLMRQALEGITHIEPDCLMLPMFIVTPTGVSDAHAKSLLKQAIATMPAQTGLKRDDQPAIFTLDRSMSDGLATLFDTLPELGAALLIAVDASDSDSSDLLDEESTLSPDRMPPAQGASALLLMSPAIKHVSDIEVESGTHGKSVDALLPYWEHVSSDSHASTTTANLAEWRRLAQLPVLARIHRAACDDVETGSPGLLTQTRRTTTLMNEALLNAGVGSGMAFLGLVHDAGNIAHCGKRLACLGSALHAAEIDFEPVGPDALNLTDLIGDLGTASEVALLACAVAKTVETGRATLSAAFLPHGRLALRFIMPSSDDGTGP</sequence>
<feature type="transmembrane region" description="Helical" evidence="2">
    <location>
        <begin position="36"/>
        <end position="57"/>
    </location>
</feature>
<evidence type="ECO:0000313" key="3">
    <source>
        <dbReference type="EMBL" id="SNS32352.1"/>
    </source>
</evidence>
<evidence type="ECO:0000256" key="1">
    <source>
        <dbReference type="SAM" id="MobiDB-lite"/>
    </source>
</evidence>
<feature type="region of interest" description="Disordered" evidence="1">
    <location>
        <begin position="71"/>
        <end position="90"/>
    </location>
</feature>
<evidence type="ECO:0000256" key="2">
    <source>
        <dbReference type="SAM" id="Phobius"/>
    </source>
</evidence>
<accession>A0A239DKD9</accession>
<organism evidence="3 4">
    <name type="scientific">Noviherbaspirillum humi</name>
    <dbReference type="NCBI Taxonomy" id="1688639"/>
    <lineage>
        <taxon>Bacteria</taxon>
        <taxon>Pseudomonadati</taxon>
        <taxon>Pseudomonadota</taxon>
        <taxon>Betaproteobacteria</taxon>
        <taxon>Burkholderiales</taxon>
        <taxon>Oxalobacteraceae</taxon>
        <taxon>Noviherbaspirillum</taxon>
    </lineage>
</organism>
<keyword evidence="2" id="KW-0472">Membrane</keyword>